<dbReference type="EMBL" id="BT084375">
    <property type="protein sequence ID" value="ACR34728.1"/>
    <property type="molecule type" value="mRNA"/>
</dbReference>
<dbReference type="Proteomes" id="UP000007305">
    <property type="component" value="Chromosome 3"/>
</dbReference>
<dbReference type="HOGENOM" id="CLU_1605142_0_0_1"/>
<reference evidence="1" key="1">
    <citation type="journal article" date="2009" name="PLoS Genet.">
        <title>Sequencing, mapping, and analysis of 27,455 maize full-length cDNAs.</title>
        <authorList>
            <person name="Soderlund C."/>
            <person name="Descour A."/>
            <person name="Kudrna D."/>
            <person name="Bomhoff M."/>
            <person name="Boyd L."/>
            <person name="Currie J."/>
            <person name="Angelova A."/>
            <person name="Collura K."/>
            <person name="Wissotski M."/>
            <person name="Ashley E."/>
            <person name="Morrow D."/>
            <person name="Fernandes J."/>
            <person name="Walbot V."/>
            <person name="Yu Y."/>
        </authorList>
    </citation>
    <scope>NUCLEOTIDE SEQUENCE</scope>
    <source>
        <strain evidence="1">B73</strain>
    </source>
</reference>
<name>C4J0M8_MAIZE</name>
<accession>C4J0M8</accession>
<sequence>MLTASTWSPADPSGAPSCLLLKHCRSAWAVARSPKHNLLLRRRRSPRSLLKRRRAADIVCHGSNRSTIPPPPSNDAAMFGPPSGVRICLLRHRHLETHRSRGRGHWWSGAVTWRTMTEEVGKSIKKRHYEEQSPWLMDQLPVAFIEDLALSTTMSLPHTRCPCISE</sequence>
<evidence type="ECO:0000313" key="1">
    <source>
        <dbReference type="EMBL" id="ACR34728.1"/>
    </source>
</evidence>
<reference evidence="3" key="2">
    <citation type="submission" date="2015-12" db="EMBL/GenBank/DDBJ databases">
        <title>Update maize B73 reference genome by single molecule sequencing technologies.</title>
        <authorList>
            <consortium name="Maize Genome Sequencing Project"/>
            <person name="Ware D."/>
        </authorList>
    </citation>
    <scope>NUCLEOTIDE SEQUENCE [LARGE SCALE GENOMIC DNA]</scope>
    <source>
        <strain evidence="3">cv. B73</strain>
    </source>
</reference>
<dbReference type="Gramene" id="Zm00001eb131240_T001">
    <property type="protein sequence ID" value="Zm00001eb131240_P001"/>
    <property type="gene ID" value="Zm00001eb131240"/>
</dbReference>
<keyword evidence="3" id="KW-1185">Reference proteome</keyword>
<reference evidence="2" key="4">
    <citation type="submission" date="2021-05" db="UniProtKB">
        <authorList>
            <consortium name="EnsemblPlants"/>
        </authorList>
    </citation>
    <scope>IDENTIFICATION</scope>
    <source>
        <strain evidence="2">cv. B73</strain>
    </source>
</reference>
<evidence type="ECO:0000313" key="3">
    <source>
        <dbReference type="Proteomes" id="UP000007305"/>
    </source>
</evidence>
<dbReference type="AlphaFoldDB" id="C4J0M8"/>
<evidence type="ECO:0000313" key="2">
    <source>
        <dbReference type="EnsemblPlants" id="Zm00001eb131240_P001"/>
    </source>
</evidence>
<dbReference type="EnsemblPlants" id="Zm00001eb131240_T001">
    <property type="protein sequence ID" value="Zm00001eb131240_P001"/>
    <property type="gene ID" value="Zm00001eb131240"/>
</dbReference>
<reference evidence="2" key="3">
    <citation type="submission" date="2019-07" db="EMBL/GenBank/DDBJ databases">
        <authorList>
            <person name="Seetharam A."/>
            <person name="Woodhouse M."/>
            <person name="Cannon E."/>
        </authorList>
    </citation>
    <scope>NUCLEOTIDE SEQUENCE [LARGE SCALE GENOMIC DNA]</scope>
    <source>
        <strain evidence="2">cv. B73</strain>
    </source>
</reference>
<proteinExistence type="evidence at transcript level"/>
<dbReference type="ExpressionAtlas" id="C4J0M8">
    <property type="expression patterns" value="baseline and differential"/>
</dbReference>
<protein>
    <submittedName>
        <fullName evidence="1 2">Uncharacterized protein</fullName>
    </submittedName>
</protein>
<organism evidence="1">
    <name type="scientific">Zea mays</name>
    <name type="common">Maize</name>
    <dbReference type="NCBI Taxonomy" id="4577"/>
    <lineage>
        <taxon>Eukaryota</taxon>
        <taxon>Viridiplantae</taxon>
        <taxon>Streptophyta</taxon>
        <taxon>Embryophyta</taxon>
        <taxon>Tracheophyta</taxon>
        <taxon>Spermatophyta</taxon>
        <taxon>Magnoliopsida</taxon>
        <taxon>Liliopsida</taxon>
        <taxon>Poales</taxon>
        <taxon>Poaceae</taxon>
        <taxon>PACMAD clade</taxon>
        <taxon>Panicoideae</taxon>
        <taxon>Andropogonodae</taxon>
        <taxon>Andropogoneae</taxon>
        <taxon>Tripsacinae</taxon>
        <taxon>Zea</taxon>
    </lineage>
</organism>